<feature type="region of interest" description="Disordered" evidence="1">
    <location>
        <begin position="111"/>
        <end position="150"/>
    </location>
</feature>
<feature type="non-terminal residue" evidence="2">
    <location>
        <position position="1"/>
    </location>
</feature>
<organism evidence="2">
    <name type="scientific">Graphocephala atropunctata</name>
    <dbReference type="NCBI Taxonomy" id="36148"/>
    <lineage>
        <taxon>Eukaryota</taxon>
        <taxon>Metazoa</taxon>
        <taxon>Ecdysozoa</taxon>
        <taxon>Arthropoda</taxon>
        <taxon>Hexapoda</taxon>
        <taxon>Insecta</taxon>
        <taxon>Pterygota</taxon>
        <taxon>Neoptera</taxon>
        <taxon>Paraneoptera</taxon>
        <taxon>Hemiptera</taxon>
        <taxon>Auchenorrhyncha</taxon>
        <taxon>Membracoidea</taxon>
        <taxon>Cicadellidae</taxon>
        <taxon>Cicadellinae</taxon>
        <taxon>Cicadellini</taxon>
        <taxon>Graphocephala</taxon>
    </lineage>
</organism>
<dbReference type="PANTHER" id="PTHR46609">
    <property type="entry name" value="EXONUCLEASE, PHAGE-TYPE/RECB, C-TERMINAL DOMAIN-CONTAINING PROTEIN"/>
    <property type="match status" value="1"/>
</dbReference>
<protein>
    <submittedName>
        <fullName evidence="2">Uncharacterized protein</fullName>
    </submittedName>
</protein>
<gene>
    <name evidence="2" type="ORF">g.55093</name>
</gene>
<reference evidence="2" key="1">
    <citation type="submission" date="2015-11" db="EMBL/GenBank/DDBJ databases">
        <title>De novo transcriptome assembly of four potential Pierce s Disease insect vectors from Arizona vineyards.</title>
        <authorList>
            <person name="Tassone E.E."/>
        </authorList>
    </citation>
    <scope>NUCLEOTIDE SEQUENCE</scope>
</reference>
<evidence type="ECO:0000256" key="1">
    <source>
        <dbReference type="SAM" id="MobiDB-lite"/>
    </source>
</evidence>
<sequence length="208" mass="23776">PKSDEPNLIPTLRQSGLYFKIMQAVNCLVDNARSLLEDVTSNKAEHFNSIVAKFIGGKRINFTQRGSYQMWCTAAVVSHGTGTPHYKLHKTLYQNSPGQYAKSYEAKKVNKSKAKLEARKKDPRSRKKLVMLTEKSSAKRTDPDYGPNSMKPDLPLDQFQEKFNLFLESLKKSSEEIKAIEEQTRSQRESTQWREIRRTILTASNFGS</sequence>
<proteinExistence type="predicted"/>
<feature type="non-terminal residue" evidence="2">
    <location>
        <position position="208"/>
    </location>
</feature>
<accession>A0A1B6KHC0</accession>
<dbReference type="InterPro" id="IPR051703">
    <property type="entry name" value="NF-kappa-B_Signaling_Reg"/>
</dbReference>
<dbReference type="AlphaFoldDB" id="A0A1B6KHC0"/>
<evidence type="ECO:0000313" key="2">
    <source>
        <dbReference type="EMBL" id="JAT10554.1"/>
    </source>
</evidence>
<name>A0A1B6KHC0_9HEMI</name>
<dbReference type="EMBL" id="GEBQ01029423">
    <property type="protein sequence ID" value="JAT10554.1"/>
    <property type="molecule type" value="Transcribed_RNA"/>
</dbReference>
<feature type="compositionally biased region" description="Basic and acidic residues" evidence="1">
    <location>
        <begin position="111"/>
        <end position="120"/>
    </location>
</feature>
<dbReference type="PANTHER" id="PTHR46609:SF8">
    <property type="entry name" value="YQAJ VIRAL RECOMBINASE DOMAIN-CONTAINING PROTEIN"/>
    <property type="match status" value="1"/>
</dbReference>